<evidence type="ECO:0000256" key="4">
    <source>
        <dbReference type="ARBA" id="ARBA00021280"/>
    </source>
</evidence>
<evidence type="ECO:0000256" key="13">
    <source>
        <dbReference type="ARBA" id="ARBA00033341"/>
    </source>
</evidence>
<feature type="region of interest" description="Disordered" evidence="15">
    <location>
        <begin position="188"/>
        <end position="207"/>
    </location>
</feature>
<dbReference type="Gene3D" id="3.40.140.10">
    <property type="entry name" value="Cytidine Deaminase, domain 2"/>
    <property type="match status" value="1"/>
</dbReference>
<dbReference type="GO" id="GO:0000439">
    <property type="term" value="C:transcription factor TFIIH core complex"/>
    <property type="evidence" value="ECO:0007669"/>
    <property type="project" value="UniProtKB-UniRule"/>
</dbReference>
<comment type="caution">
    <text evidence="16">The sequence shown here is derived from an EMBL/GenBank/DDBJ whole genome shotgun (WGS) entry which is preliminary data.</text>
</comment>
<dbReference type="Gene3D" id="3.40.50.410">
    <property type="entry name" value="von Willebrand factor, type A domain"/>
    <property type="match status" value="1"/>
</dbReference>
<dbReference type="GO" id="GO:0005675">
    <property type="term" value="C:transcription factor TFIIH holo complex"/>
    <property type="evidence" value="ECO:0007669"/>
    <property type="project" value="UniProtKB-UniRule"/>
</dbReference>
<keyword evidence="10 14" id="KW-0804">Transcription</keyword>
<dbReference type="InterPro" id="IPR036465">
    <property type="entry name" value="vWFA_dom_sf"/>
</dbReference>
<keyword evidence="17" id="KW-1185">Reference proteome</keyword>
<keyword evidence="6 14" id="KW-0227">DNA damage</keyword>
<accession>A0AAW0FT10</accession>
<reference evidence="16 17" key="1">
    <citation type="submission" date="2022-09" db="EMBL/GenBank/DDBJ databases">
        <authorList>
            <person name="Palmer J.M."/>
        </authorList>
    </citation>
    <scope>NUCLEOTIDE SEQUENCE [LARGE SCALE GENOMIC DNA]</scope>
    <source>
        <strain evidence="16 17">DSM 7382</strain>
    </source>
</reference>
<keyword evidence="12 14" id="KW-0539">Nucleus</keyword>
<comment type="similarity">
    <text evidence="3 14">Belongs to the TFB4 family.</text>
</comment>
<keyword evidence="7 14" id="KW-0863">Zinc-finger</keyword>
<evidence type="ECO:0000256" key="8">
    <source>
        <dbReference type="ARBA" id="ARBA00022833"/>
    </source>
</evidence>
<dbReference type="GO" id="GO:0006289">
    <property type="term" value="P:nucleotide-excision repair"/>
    <property type="evidence" value="ECO:0007669"/>
    <property type="project" value="UniProtKB-UniRule"/>
</dbReference>
<evidence type="ECO:0000256" key="12">
    <source>
        <dbReference type="ARBA" id="ARBA00023242"/>
    </source>
</evidence>
<evidence type="ECO:0000256" key="6">
    <source>
        <dbReference type="ARBA" id="ARBA00022763"/>
    </source>
</evidence>
<comment type="function">
    <text evidence="1 14">Component of the general transcription and DNA repair factor IIH (TFIIH) core complex, which is involved in general and transcription-coupled nucleotide excision repair (NER) of damaged DNA and, when complexed to TFIIK, in RNA transcription by RNA polymerase II. In NER, TFIIH acts by opening DNA around the lesion to allow the excision of the damaged oligonucleotide and its replacement by a new DNA fragment. In transcription, TFIIH has an essential role in transcription initiation. When the pre-initiation complex (PIC) has been established, TFIIH is required for promoter opening and promoter escape. Phosphorylation of the C-terminal tail (CTD) of the largest subunit of RNA polymerase II by the kinase module TFIIK controls the initiation of transcription.</text>
</comment>
<evidence type="ECO:0000313" key="17">
    <source>
        <dbReference type="Proteomes" id="UP001385951"/>
    </source>
</evidence>
<comment type="subunit">
    <text evidence="14">Component of the 7-subunit TFIIH core complex composed of XPB/SSL2, XPD/RAD3, SSL1, TFB1, TFB2, TFB4 and TFB5, which is active in NER. The core complex associates with the 3-subunit CTD-kinase module TFIIK composed of CCL1, KIN28 and TFB3 to form the 10-subunit holoenzyme (holo-TFIIH) active in transcription.</text>
</comment>
<evidence type="ECO:0000256" key="11">
    <source>
        <dbReference type="ARBA" id="ARBA00023204"/>
    </source>
</evidence>
<dbReference type="GO" id="GO:0008270">
    <property type="term" value="F:zinc ion binding"/>
    <property type="evidence" value="ECO:0007669"/>
    <property type="project" value="UniProtKB-KW"/>
</dbReference>
<protein>
    <recommendedName>
        <fullName evidence="4 14">General transcription and DNA repair factor IIH subunit TFB4</fullName>
        <shortName evidence="14">TFIIH subunit TFB4</shortName>
    </recommendedName>
    <alternativeName>
        <fullName evidence="13 14">RNA polymerase II transcription factor B subunit 4</fullName>
    </alternativeName>
</protein>
<dbReference type="GO" id="GO:0000387">
    <property type="term" value="P:spliceosomal snRNP assembly"/>
    <property type="evidence" value="ECO:0007669"/>
    <property type="project" value="InterPro"/>
</dbReference>
<dbReference type="PANTHER" id="PTHR12831:SF0">
    <property type="entry name" value="GENERAL TRANSCRIPTION FACTOR IIH SUBUNIT 3"/>
    <property type="match status" value="1"/>
</dbReference>
<evidence type="ECO:0000256" key="2">
    <source>
        <dbReference type="ARBA" id="ARBA00004123"/>
    </source>
</evidence>
<sequence>MYGVKRVVLGENKNFQGAEELLKSKGIEVINLQDPDCEALMTKFIKERPHDWYEDIVDWPYVLLLHVSHALWCSFPRGTGPGSISSKEKKKTLKGPSLVDHLYGIMDAISDSVFTDFTTVDESSDDPSLLTVILDISPKGWFNIRSKVTLNDVTKSLLVFLNAHLSLNNSNQVAFITSSPQGSRFLYPNPEKNYDERSNGREPSPGLINKGMYRQFRIVDEAVLIELNEEIEKTADSISSNNAKSTLSGAVSLALTYTNRMLNLDQSITTTTASAINSTTNMNNNSSNSVTNSASNSSVTASGGSGNLTQMKLRILIISANDEDNINYIPIMNTIFAAQKMKLSIDVAKLGEKDSSYLQQAADATSGVYLHIDQPEGLIQTLSKEPNIYLFKSTIGMNTLKAVPDDGKSYREGPLDETFGQHPVFPTGLTQESSLDKYTTLQVQQYLHQVRQEAVSDSCIHYVERDNATPQKQSEDESPTYINPDWSQSVIKSFLQLKESIKHADFTQSSDFPPVPQSAANWRSFVFQNDPPPIEYFYVMLDHPTIIKLVVYFTKWISINSPETLSKWIFSVFLRLDNPLEYTESSIIRDLGKKARKLSDKVRYRNNDNDNDSDDNIGDANDTFSAPPVAVYTIELILVVIGEYYGQKDLLFI</sequence>
<comment type="subcellular location">
    <subcellularLocation>
        <location evidence="2 14">Nucleus</location>
    </subcellularLocation>
</comment>
<dbReference type="AlphaFoldDB" id="A0AAW0FT10"/>
<dbReference type="InterPro" id="IPR004600">
    <property type="entry name" value="TFIIH_Tfb4/GTF2H3"/>
</dbReference>
<proteinExistence type="inferred from homology"/>
<evidence type="ECO:0000256" key="14">
    <source>
        <dbReference type="RuleBase" id="RU368090"/>
    </source>
</evidence>
<gene>
    <name evidence="16" type="ORF">QCA50_016241</name>
</gene>
<evidence type="ECO:0000313" key="16">
    <source>
        <dbReference type="EMBL" id="KAK7680673.1"/>
    </source>
</evidence>
<evidence type="ECO:0000256" key="7">
    <source>
        <dbReference type="ARBA" id="ARBA00022771"/>
    </source>
</evidence>
<dbReference type="Pfam" id="PF03850">
    <property type="entry name" value="Tfb4"/>
    <property type="match status" value="1"/>
</dbReference>
<dbReference type="Pfam" id="PF04938">
    <property type="entry name" value="SIP1"/>
    <property type="match status" value="1"/>
</dbReference>
<feature type="region of interest" description="Disordered" evidence="15">
    <location>
        <begin position="279"/>
        <end position="303"/>
    </location>
</feature>
<keyword evidence="8 14" id="KW-0862">Zinc</keyword>
<keyword evidence="11 14" id="KW-0234">DNA repair</keyword>
<feature type="compositionally biased region" description="Low complexity" evidence="15">
    <location>
        <begin position="279"/>
        <end position="302"/>
    </location>
</feature>
<evidence type="ECO:0000256" key="15">
    <source>
        <dbReference type="SAM" id="MobiDB-lite"/>
    </source>
</evidence>
<organism evidence="16 17">
    <name type="scientific">Cerrena zonata</name>
    <dbReference type="NCBI Taxonomy" id="2478898"/>
    <lineage>
        <taxon>Eukaryota</taxon>
        <taxon>Fungi</taxon>
        <taxon>Dikarya</taxon>
        <taxon>Basidiomycota</taxon>
        <taxon>Agaricomycotina</taxon>
        <taxon>Agaricomycetes</taxon>
        <taxon>Polyporales</taxon>
        <taxon>Cerrenaceae</taxon>
        <taxon>Cerrena</taxon>
    </lineage>
</organism>
<dbReference type="GO" id="GO:0006355">
    <property type="term" value="P:regulation of DNA-templated transcription"/>
    <property type="evidence" value="ECO:0007669"/>
    <property type="project" value="InterPro"/>
</dbReference>
<dbReference type="Proteomes" id="UP001385951">
    <property type="component" value="Unassembled WGS sequence"/>
</dbReference>
<evidence type="ECO:0000256" key="1">
    <source>
        <dbReference type="ARBA" id="ARBA00002817"/>
    </source>
</evidence>
<evidence type="ECO:0000256" key="9">
    <source>
        <dbReference type="ARBA" id="ARBA00023015"/>
    </source>
</evidence>
<dbReference type="PANTHER" id="PTHR12831">
    <property type="entry name" value="TRANSCRIPTION INITIATION FACTOR IIH TFIIH , POLYPEPTIDE 3-RELATED"/>
    <property type="match status" value="1"/>
</dbReference>
<keyword evidence="5 14" id="KW-0479">Metal-binding</keyword>
<evidence type="ECO:0000256" key="3">
    <source>
        <dbReference type="ARBA" id="ARBA00005273"/>
    </source>
</evidence>
<evidence type="ECO:0000256" key="10">
    <source>
        <dbReference type="ARBA" id="ARBA00023163"/>
    </source>
</evidence>
<name>A0AAW0FT10_9APHY</name>
<dbReference type="Gene3D" id="1.20.58.1070">
    <property type="match status" value="1"/>
</dbReference>
<evidence type="ECO:0000256" key="5">
    <source>
        <dbReference type="ARBA" id="ARBA00022723"/>
    </source>
</evidence>
<dbReference type="EMBL" id="JASBNA010000047">
    <property type="protein sequence ID" value="KAK7680673.1"/>
    <property type="molecule type" value="Genomic_DNA"/>
</dbReference>
<keyword evidence="9 14" id="KW-0805">Transcription regulation</keyword>
<dbReference type="InterPro" id="IPR035426">
    <property type="entry name" value="Gemin2/Brr1"/>
</dbReference>